<dbReference type="Gene3D" id="3.40.50.920">
    <property type="match status" value="1"/>
</dbReference>
<feature type="domain" description="Pyruvate dehydrogenase E1 component middle" evidence="11">
    <location>
        <begin position="494"/>
        <end position="714"/>
    </location>
</feature>
<reference evidence="13 14" key="1">
    <citation type="submission" date="2018-10" db="EMBL/GenBank/DDBJ databases">
        <title>Isolation, diversity and antifungal activity of actinobacteria from wheat.</title>
        <authorList>
            <person name="Han C."/>
        </authorList>
    </citation>
    <scope>NUCLEOTIDE SEQUENCE [LARGE SCALE GENOMIC DNA]</scope>
    <source>
        <strain evidence="13 14">NEAU-YY642</strain>
    </source>
</reference>
<organism evidence="13 14">
    <name type="scientific">Streptomyces triticirhizae</name>
    <dbReference type="NCBI Taxonomy" id="2483353"/>
    <lineage>
        <taxon>Bacteria</taxon>
        <taxon>Bacillati</taxon>
        <taxon>Actinomycetota</taxon>
        <taxon>Actinomycetes</taxon>
        <taxon>Kitasatosporales</taxon>
        <taxon>Streptomycetaceae</taxon>
        <taxon>Streptomyces</taxon>
    </lineage>
</organism>
<evidence type="ECO:0000256" key="2">
    <source>
        <dbReference type="ARBA" id="ARBA00012281"/>
    </source>
</evidence>
<comment type="caution">
    <text evidence="13">The sequence shown here is derived from an EMBL/GenBank/DDBJ whole genome shotgun (WGS) entry which is preliminary data.</text>
</comment>
<dbReference type="InterPro" id="IPR005474">
    <property type="entry name" value="Transketolase_N"/>
</dbReference>
<keyword evidence="5 8" id="KW-0786">Thiamine pyrophosphate</keyword>
<keyword evidence="6 8" id="KW-0670">Pyruvate</keyword>
<protein>
    <recommendedName>
        <fullName evidence="3 8">Pyruvate dehydrogenase E1 component</fullName>
        <ecNumber evidence="2 8">1.2.4.1</ecNumber>
    </recommendedName>
</protein>
<evidence type="ECO:0000256" key="9">
    <source>
        <dbReference type="PIRSR" id="PIRSR000156-1"/>
    </source>
</evidence>
<name>A0A3M2M886_9ACTN</name>
<keyword evidence="9" id="KW-0460">Magnesium</keyword>
<dbReference type="Pfam" id="PF22613">
    <property type="entry name" value="Transketolase_C_1"/>
    <property type="match status" value="1"/>
</dbReference>
<dbReference type="GO" id="GO:0004739">
    <property type="term" value="F:pyruvate dehydrogenase (acetyl-transferring) activity"/>
    <property type="evidence" value="ECO:0007669"/>
    <property type="project" value="UniProtKB-EC"/>
</dbReference>
<dbReference type="PIRSF" id="PIRSF000156">
    <property type="entry name" value="Pyruvate_dh_E1"/>
    <property type="match status" value="1"/>
</dbReference>
<evidence type="ECO:0000256" key="8">
    <source>
        <dbReference type="PIRNR" id="PIRNR000156"/>
    </source>
</evidence>
<dbReference type="Gene3D" id="3.40.50.970">
    <property type="match status" value="2"/>
</dbReference>
<evidence type="ECO:0000259" key="11">
    <source>
        <dbReference type="Pfam" id="PF17831"/>
    </source>
</evidence>
<dbReference type="RefSeq" id="WP_122182371.1">
    <property type="nucleotide sequence ID" value="NZ_RFFJ01000010.1"/>
</dbReference>
<feature type="binding site" evidence="9">
    <location>
        <position position="277"/>
    </location>
    <ligand>
        <name>Mg(2+)</name>
        <dbReference type="ChEBI" id="CHEBI:18420"/>
    </ligand>
</feature>
<keyword evidence="9" id="KW-0479">Metal-binding</keyword>
<proteinExistence type="predicted"/>
<dbReference type="EC" id="1.2.4.1" evidence="2 8"/>
<evidence type="ECO:0000259" key="12">
    <source>
        <dbReference type="Pfam" id="PF22613"/>
    </source>
</evidence>
<dbReference type="InterPro" id="IPR041621">
    <property type="entry name" value="PDH_E1_M"/>
</dbReference>
<evidence type="ECO:0000259" key="10">
    <source>
        <dbReference type="Pfam" id="PF00456"/>
    </source>
</evidence>
<feature type="domain" description="Transketolase-like C-terminal" evidence="12">
    <location>
        <begin position="740"/>
        <end position="863"/>
    </location>
</feature>
<dbReference type="Pfam" id="PF17831">
    <property type="entry name" value="PDH_E1_M"/>
    <property type="match status" value="1"/>
</dbReference>
<dbReference type="EMBL" id="RFFJ01000010">
    <property type="protein sequence ID" value="RMI45190.1"/>
    <property type="molecule type" value="Genomic_DNA"/>
</dbReference>
<dbReference type="SUPFAM" id="SSF52922">
    <property type="entry name" value="TK C-terminal domain-like"/>
    <property type="match status" value="1"/>
</dbReference>
<dbReference type="SUPFAM" id="SSF52518">
    <property type="entry name" value="Thiamin diphosphate-binding fold (THDP-binding)"/>
    <property type="match status" value="2"/>
</dbReference>
<dbReference type="FunFam" id="3.40.50.970:FF:000011">
    <property type="entry name" value="Pyruvate dehydrogenase E1 component"/>
    <property type="match status" value="1"/>
</dbReference>
<comment type="cofactor">
    <cofactor evidence="1 8">
        <name>thiamine diphosphate</name>
        <dbReference type="ChEBI" id="CHEBI:58937"/>
    </cofactor>
</comment>
<evidence type="ECO:0000256" key="3">
    <source>
        <dbReference type="ARBA" id="ARBA00017172"/>
    </source>
</evidence>
<feature type="binding site" evidence="9">
    <location>
        <position position="275"/>
    </location>
    <ligand>
        <name>Mg(2+)</name>
        <dbReference type="ChEBI" id="CHEBI:18420"/>
    </ligand>
</feature>
<evidence type="ECO:0000256" key="4">
    <source>
        <dbReference type="ARBA" id="ARBA00023002"/>
    </source>
</evidence>
<keyword evidence="14" id="KW-1185">Reference proteome</keyword>
<dbReference type="AlphaFoldDB" id="A0A3M2M886"/>
<dbReference type="InterPro" id="IPR029061">
    <property type="entry name" value="THDP-binding"/>
</dbReference>
<accession>A0A3M2M886</accession>
<dbReference type="InterPro" id="IPR004660">
    <property type="entry name" value="PDH_E1"/>
</dbReference>
<dbReference type="Proteomes" id="UP000278673">
    <property type="component" value="Unassembled WGS sequence"/>
</dbReference>
<dbReference type="InterPro" id="IPR009014">
    <property type="entry name" value="Transketo_C/PFOR_II"/>
</dbReference>
<comment type="cofactor">
    <cofactor evidence="9">
        <name>Mg(2+)</name>
        <dbReference type="ChEBI" id="CHEBI:18420"/>
    </cofactor>
</comment>
<evidence type="ECO:0000256" key="6">
    <source>
        <dbReference type="ARBA" id="ARBA00023317"/>
    </source>
</evidence>
<dbReference type="NCBIfam" id="TIGR00759">
    <property type="entry name" value="aceE"/>
    <property type="match status" value="1"/>
</dbReference>
<evidence type="ECO:0000256" key="7">
    <source>
        <dbReference type="ARBA" id="ARBA00051231"/>
    </source>
</evidence>
<evidence type="ECO:0000313" key="14">
    <source>
        <dbReference type="Proteomes" id="UP000278673"/>
    </source>
</evidence>
<evidence type="ECO:0000256" key="5">
    <source>
        <dbReference type="ARBA" id="ARBA00023052"/>
    </source>
</evidence>
<dbReference type="CDD" id="cd02017">
    <property type="entry name" value="TPP_E1_EcPDC_like"/>
    <property type="match status" value="1"/>
</dbReference>
<comment type="function">
    <text evidence="8">Component of the pyruvate dehydrogenase (PDH) complex, that catalyzes the overall conversion of pyruvate to acetyl-CoA and CO(2).</text>
</comment>
<gene>
    <name evidence="13" type="primary">aceE</name>
    <name evidence="13" type="ORF">EBN88_03935</name>
</gene>
<keyword evidence="4 8" id="KW-0560">Oxidoreductase</keyword>
<dbReference type="PANTHER" id="PTHR43825">
    <property type="entry name" value="PYRUVATE DEHYDROGENASE E1 COMPONENT"/>
    <property type="match status" value="1"/>
</dbReference>
<dbReference type="InterPro" id="IPR035807">
    <property type="entry name" value="PDC_E1_N"/>
</dbReference>
<sequence>MASGSDRNPIIIGGLPSQVPDFDPEETQEWLDSLDAAVDERGRERARYLMLRLIERAREKRVAVPEMRSTDYVNTIATKDEPYFPGDEEVERKILNATRWNAAVMVSRAQRPGIGVGGHIATFGSSASLYDVGFNHFFRGKDGGDGGDQVYFQGHASPGIYARAFLLDRLTEQHLDAFRQEKSKFPYGLSSYPHPRMMPDFWEFPTVSMGLGPISAIYQARMNRYMHARGIADTSNSHVYAFLGDGEMDEPESLGQLALAAREGLDNLTFIVNCNLQRLDGPVRGNGKIMQELESQFRGAGWNVIKLVWDRSWDPLLAQDRDGVLVNKLNTTPDGQFQTYATETGAYIREHFFGGDQRLRDMVANMTDDQILHLGRGGHDHRKIYAAYRAAKEHKGQPTVILAQTIKGWMLGPNFEGRNATHQMKKLTVDDLKRFRDRLHLPIPDRELESGLPPYYHPGRESDEIQYMHDRRRELGGYVPTRVVRAKPLTLPGDKAYAAVRKGSGQQQVATTMAFVRLLKDLMRDKEIGRRFVPIAPDEYRTFGMDSLFPSAKIYNPLGQTYESVDRELLLSYKESPTGQMLHDGITEAGCTASLIAAGSAYATHGEPLIPVYVFYSMFGFQRTGDQFWQMGDQLARGFVLGATAGRTTLTGEGTQHADGHSHLLASTNPACVAYDPAYGYEIAHIVRDGLRRMYGENAEDVFYYLTVYNEPITQPAEPDDVDVDGILRGLHRIAVGTSGNVPAQILASGVAVPWALEAQSILAEEWGVKADVWSATSWNELRRDAVEAEEHNLLHPEEEQRVPYVTRKLQGAEGPFLAVSDWMRSVPDQIARWVPGTYQSLGGDGFGFADTRGAARRFFHIDAQSIVLGVLTELAKEGKIDRSVLKQAIDRYQLLDVAAADPGAAGGDA</sequence>
<comment type="catalytic activity">
    <reaction evidence="7 8">
        <text>N(6)-[(R)-lipoyl]-L-lysyl-[protein] + pyruvate + H(+) = N(6)-[(R)-S(8)-acetyldihydrolipoyl]-L-lysyl-[protein] + CO2</text>
        <dbReference type="Rhea" id="RHEA:19189"/>
        <dbReference type="Rhea" id="RHEA-COMP:10474"/>
        <dbReference type="Rhea" id="RHEA-COMP:10478"/>
        <dbReference type="ChEBI" id="CHEBI:15361"/>
        <dbReference type="ChEBI" id="CHEBI:15378"/>
        <dbReference type="ChEBI" id="CHEBI:16526"/>
        <dbReference type="ChEBI" id="CHEBI:83099"/>
        <dbReference type="ChEBI" id="CHEBI:83111"/>
        <dbReference type="EC" id="1.2.4.1"/>
    </reaction>
</comment>
<evidence type="ECO:0000256" key="1">
    <source>
        <dbReference type="ARBA" id="ARBA00001964"/>
    </source>
</evidence>
<dbReference type="GO" id="GO:0000287">
    <property type="term" value="F:magnesium ion binding"/>
    <property type="evidence" value="ECO:0007669"/>
    <property type="project" value="UniProtKB-ARBA"/>
</dbReference>
<evidence type="ECO:0000313" key="13">
    <source>
        <dbReference type="EMBL" id="RMI45190.1"/>
    </source>
</evidence>
<feature type="binding site" evidence="9">
    <location>
        <position position="245"/>
    </location>
    <ligand>
        <name>Mg(2+)</name>
        <dbReference type="ChEBI" id="CHEBI:18420"/>
    </ligand>
</feature>
<feature type="domain" description="Transketolase N-terminal" evidence="10">
    <location>
        <begin position="152"/>
        <end position="307"/>
    </location>
</feature>
<dbReference type="InterPro" id="IPR055152">
    <property type="entry name" value="Transketolase-like_C_2"/>
</dbReference>
<dbReference type="PANTHER" id="PTHR43825:SF3">
    <property type="entry name" value="PYRUVATE DEHYDROGENASE E1 COMPONENT"/>
    <property type="match status" value="1"/>
</dbReference>
<dbReference type="Pfam" id="PF00456">
    <property type="entry name" value="Transketolase_N"/>
    <property type="match status" value="1"/>
</dbReference>
<dbReference type="InterPro" id="IPR051157">
    <property type="entry name" value="PDH/Transketolase"/>
</dbReference>